<evidence type="ECO:0000256" key="1">
    <source>
        <dbReference type="SAM" id="Phobius"/>
    </source>
</evidence>
<protein>
    <submittedName>
        <fullName evidence="2">Uncharacterized protein</fullName>
    </submittedName>
</protein>
<keyword evidence="1" id="KW-0812">Transmembrane</keyword>
<feature type="transmembrane region" description="Helical" evidence="1">
    <location>
        <begin position="6"/>
        <end position="26"/>
    </location>
</feature>
<dbReference type="EMBL" id="WQMS01000016">
    <property type="protein sequence ID" value="MVO79067.1"/>
    <property type="molecule type" value="Genomic_DNA"/>
</dbReference>
<feature type="transmembrane region" description="Helical" evidence="1">
    <location>
        <begin position="59"/>
        <end position="79"/>
    </location>
</feature>
<reference evidence="2 3" key="1">
    <citation type="submission" date="2019-12" db="EMBL/GenBank/DDBJ databases">
        <authorList>
            <person name="Huq M.A."/>
        </authorList>
    </citation>
    <scope>NUCLEOTIDE SEQUENCE [LARGE SCALE GENOMIC DNA]</scope>
    <source>
        <strain evidence="2 3">MAH-20</strain>
    </source>
</reference>
<organism evidence="2 3">
    <name type="scientific">Sphingomonas horti</name>
    <dbReference type="NCBI Taxonomy" id="2682842"/>
    <lineage>
        <taxon>Bacteria</taxon>
        <taxon>Pseudomonadati</taxon>
        <taxon>Pseudomonadota</taxon>
        <taxon>Alphaproteobacteria</taxon>
        <taxon>Sphingomonadales</taxon>
        <taxon>Sphingomonadaceae</taxon>
        <taxon>Sphingomonas</taxon>
    </lineage>
</organism>
<evidence type="ECO:0000313" key="3">
    <source>
        <dbReference type="Proteomes" id="UP000441389"/>
    </source>
</evidence>
<dbReference type="Proteomes" id="UP000441389">
    <property type="component" value="Unassembled WGS sequence"/>
</dbReference>
<comment type="caution">
    <text evidence="2">The sequence shown here is derived from an EMBL/GenBank/DDBJ whole genome shotgun (WGS) entry which is preliminary data.</text>
</comment>
<gene>
    <name evidence="2" type="ORF">GON01_14120</name>
</gene>
<proteinExistence type="predicted"/>
<dbReference type="RefSeq" id="WP_157027997.1">
    <property type="nucleotide sequence ID" value="NZ_WQMS01000016.1"/>
</dbReference>
<accession>A0A6I4J421</accession>
<keyword evidence="3" id="KW-1185">Reference proteome</keyword>
<keyword evidence="1" id="KW-1133">Transmembrane helix</keyword>
<keyword evidence="1" id="KW-0472">Membrane</keyword>
<sequence length="85" mass="9105">MPYQAGIIALVAGLAIVFGTFAWLLVHARAMMLLFRGGDSEIVAGPGNPRKTPSRSRTATMLVLHFVGWGIAALAYFWMLADVAA</sequence>
<evidence type="ECO:0000313" key="2">
    <source>
        <dbReference type="EMBL" id="MVO79067.1"/>
    </source>
</evidence>
<dbReference type="AlphaFoldDB" id="A0A6I4J421"/>
<name>A0A6I4J421_9SPHN</name>